<reference evidence="1" key="1">
    <citation type="journal article" date="2020" name="Nature">
        <title>Giant virus diversity and host interactions through global metagenomics.</title>
        <authorList>
            <person name="Schulz F."/>
            <person name="Roux S."/>
            <person name="Paez-Espino D."/>
            <person name="Jungbluth S."/>
            <person name="Walsh D.A."/>
            <person name="Denef V.J."/>
            <person name="McMahon K.D."/>
            <person name="Konstantinidis K.T."/>
            <person name="Eloe-Fadrosh E.A."/>
            <person name="Kyrpides N.C."/>
            <person name="Woyke T."/>
        </authorList>
    </citation>
    <scope>NUCLEOTIDE SEQUENCE</scope>
    <source>
        <strain evidence="1">GVMAG-M-3300023184-190</strain>
    </source>
</reference>
<evidence type="ECO:0000313" key="1">
    <source>
        <dbReference type="EMBL" id="QHT87154.1"/>
    </source>
</evidence>
<evidence type="ECO:0008006" key="2">
    <source>
        <dbReference type="Google" id="ProtNLM"/>
    </source>
</evidence>
<proteinExistence type="predicted"/>
<dbReference type="EMBL" id="MN740084">
    <property type="protein sequence ID" value="QHT87154.1"/>
    <property type="molecule type" value="Genomic_DNA"/>
</dbReference>
<name>A0A6C0I2P6_9ZZZZ</name>
<protein>
    <recommendedName>
        <fullName evidence="2">Glycosyltransferase 2-like domain-containing protein</fullName>
    </recommendedName>
</protein>
<accession>A0A6C0I2P6</accession>
<dbReference type="AlphaFoldDB" id="A0A6C0I2P6"/>
<organism evidence="1">
    <name type="scientific">viral metagenome</name>
    <dbReference type="NCBI Taxonomy" id="1070528"/>
    <lineage>
        <taxon>unclassified sequences</taxon>
        <taxon>metagenomes</taxon>
        <taxon>organismal metagenomes</taxon>
    </lineage>
</organism>
<sequence length="246" mass="28692">MSEQTLGAIFQCYKNPYATFKCIESFRKWYPDSTVVLMSDNGHDYTKMADHFNCIYLHFYKSNPLSAYDLEEGKQIEIMSGVFDRVKDAILLCKEDYVMWLEDDVVINRRITSPFLYDLNGYCPNSLLPCHKEGMVKDFPFIDVNKDYRYSGAGGSVFHKYRLLNCLQNVDLVTTLFKNVNSYRMPWNQDFLLSVLILLNKGTVGPYDGHQDGGYDINPNIVVQHQYKRFYKVPMPAHLEHLVDQR</sequence>